<dbReference type="Pfam" id="PF04172">
    <property type="entry name" value="LrgB"/>
    <property type="match status" value="1"/>
</dbReference>
<dbReference type="GO" id="GO:0016787">
    <property type="term" value="F:hydrolase activity"/>
    <property type="evidence" value="ECO:0007669"/>
    <property type="project" value="UniProtKB-KW"/>
</dbReference>
<keyword evidence="6" id="KW-0378">Hydrolase</keyword>
<proteinExistence type="predicted"/>
<feature type="transmembrane region" description="Helical" evidence="5">
    <location>
        <begin position="77"/>
        <end position="95"/>
    </location>
</feature>
<feature type="transmembrane region" description="Helical" evidence="5">
    <location>
        <begin position="219"/>
        <end position="244"/>
    </location>
</feature>
<evidence type="ECO:0000256" key="4">
    <source>
        <dbReference type="ARBA" id="ARBA00023136"/>
    </source>
</evidence>
<dbReference type="PANTHER" id="PTHR30249">
    <property type="entry name" value="PUTATIVE SEROTONIN TRANSPORTER"/>
    <property type="match status" value="1"/>
</dbReference>
<evidence type="ECO:0000313" key="7">
    <source>
        <dbReference type="Proteomes" id="UP000237381"/>
    </source>
</evidence>
<keyword evidence="3 5" id="KW-1133">Transmembrane helix</keyword>
<sequence length="247" mass="25843">MNSHLSMGKLDAIWVYLAASPLLGLTLTLVAYLIALNVYARARHNPLANPVLIAVAIVVIALKLTDTPYRVYFEGAQFVHFLLGPATVALALPLYRQWDKLRRTALPLLGGLVAGSLTAIVSAVGIAKLLGATPQTLASIAPKSVTTPIAMAVAEKVGGIPSLTAVLVISTGVFGAVTARWILNVVGVRETEVRGFAIGVASHGIGTARAFQVSEEMGAFAGLGMGLNGVFTAFVVPVLLPVLLRWI</sequence>
<evidence type="ECO:0000256" key="5">
    <source>
        <dbReference type="SAM" id="Phobius"/>
    </source>
</evidence>
<dbReference type="PANTHER" id="PTHR30249:SF0">
    <property type="entry name" value="PLASTIDAL GLYCOLATE_GLYCERATE TRANSLOCATOR 1, CHLOROPLASTIC"/>
    <property type="match status" value="1"/>
</dbReference>
<reference evidence="6 7" key="1">
    <citation type="submission" date="2018-01" db="EMBL/GenBank/DDBJ databases">
        <title>Genomic Encyclopedia of Type Strains, Phase III (KMG-III): the genomes of soil and plant-associated and newly described type strains.</title>
        <authorList>
            <person name="Whitman W."/>
        </authorList>
    </citation>
    <scope>NUCLEOTIDE SEQUENCE [LARGE SCALE GENOMIC DNA]</scope>
    <source>
        <strain evidence="6 7">JCM 18070</strain>
    </source>
</reference>
<dbReference type="GO" id="GO:0016020">
    <property type="term" value="C:membrane"/>
    <property type="evidence" value="ECO:0007669"/>
    <property type="project" value="UniProtKB-SubCell"/>
</dbReference>
<gene>
    <name evidence="6" type="ORF">B0G62_101274</name>
</gene>
<keyword evidence="2 5" id="KW-0812">Transmembrane</keyword>
<feature type="transmembrane region" description="Helical" evidence="5">
    <location>
        <begin position="12"/>
        <end position="35"/>
    </location>
</feature>
<dbReference type="InterPro" id="IPR007300">
    <property type="entry name" value="CidB/LrgB"/>
</dbReference>
<protein>
    <submittedName>
        <fullName evidence="6">Putative murein hydrolase (TIGR00659 family)</fullName>
    </submittedName>
</protein>
<organism evidence="6 7">
    <name type="scientific">Paraburkholderia eburnea</name>
    <dbReference type="NCBI Taxonomy" id="1189126"/>
    <lineage>
        <taxon>Bacteria</taxon>
        <taxon>Pseudomonadati</taxon>
        <taxon>Pseudomonadota</taxon>
        <taxon>Betaproteobacteria</taxon>
        <taxon>Burkholderiales</taxon>
        <taxon>Burkholderiaceae</taxon>
        <taxon>Paraburkholderia</taxon>
    </lineage>
</organism>
<keyword evidence="7" id="KW-1185">Reference proteome</keyword>
<evidence type="ECO:0000256" key="2">
    <source>
        <dbReference type="ARBA" id="ARBA00022692"/>
    </source>
</evidence>
<comment type="subcellular location">
    <subcellularLocation>
        <location evidence="1">Membrane</location>
        <topology evidence="1">Multi-pass membrane protein</topology>
    </subcellularLocation>
</comment>
<feature type="transmembrane region" description="Helical" evidence="5">
    <location>
        <begin position="107"/>
        <end position="127"/>
    </location>
</feature>
<evidence type="ECO:0000256" key="1">
    <source>
        <dbReference type="ARBA" id="ARBA00004141"/>
    </source>
</evidence>
<name>A0A2S4MM62_9BURK</name>
<feature type="transmembrane region" description="Helical" evidence="5">
    <location>
        <begin position="47"/>
        <end position="65"/>
    </location>
</feature>
<dbReference type="EMBL" id="PQGA01000001">
    <property type="protein sequence ID" value="POR55878.1"/>
    <property type="molecule type" value="Genomic_DNA"/>
</dbReference>
<evidence type="ECO:0000313" key="6">
    <source>
        <dbReference type="EMBL" id="POR55878.1"/>
    </source>
</evidence>
<feature type="transmembrane region" description="Helical" evidence="5">
    <location>
        <begin position="160"/>
        <end position="183"/>
    </location>
</feature>
<dbReference type="Proteomes" id="UP000237381">
    <property type="component" value="Unassembled WGS sequence"/>
</dbReference>
<comment type="caution">
    <text evidence="6">The sequence shown here is derived from an EMBL/GenBank/DDBJ whole genome shotgun (WGS) entry which is preliminary data.</text>
</comment>
<accession>A0A2S4MM62</accession>
<dbReference type="AlphaFoldDB" id="A0A2S4MM62"/>
<keyword evidence="4 5" id="KW-0472">Membrane</keyword>
<evidence type="ECO:0000256" key="3">
    <source>
        <dbReference type="ARBA" id="ARBA00022989"/>
    </source>
</evidence>